<evidence type="ECO:0000256" key="6">
    <source>
        <dbReference type="ARBA" id="ARBA00023141"/>
    </source>
</evidence>
<feature type="binding site" evidence="9">
    <location>
        <position position="94"/>
    </location>
    <ligand>
        <name>5-phospho-alpha-D-ribose 1-diphosphate</name>
        <dbReference type="ChEBI" id="CHEBI:58017"/>
    </ligand>
</feature>
<dbReference type="EMBL" id="JNAJ01000017">
    <property type="protein sequence ID" value="KGF90350.1"/>
    <property type="molecule type" value="Genomic_DNA"/>
</dbReference>
<protein>
    <recommendedName>
        <fullName evidence="9">Anthranilate phosphoribosyltransferase</fullName>
        <ecNumber evidence="9">2.4.2.18</ecNumber>
    </recommendedName>
</protein>
<gene>
    <name evidence="9" type="primary">trpD</name>
    <name evidence="12" type="ORF">EU93_1521</name>
</gene>
<comment type="caution">
    <text evidence="12">The sequence shown here is derived from an EMBL/GenBank/DDBJ whole genome shotgun (WGS) entry which is preliminary data.</text>
</comment>
<sequence>MSTNLSNIEILNLLLEGKNLDDLNARSLMQRWLNGEISDVQTGAFLSALRAKGCTGIELSSMAEELLNVCELPVSRPNLYMVDTCGTGGDGANTFNISTAVAFVAASCGVNIAKHGNKSASGKVGSADVLLNLGLNLNCSLEKVISAVNDIGITFLFAPAWHKALIKLAPLRKALGIRTVFNQLGPLVNPLRPNAQVLGVASEDLLEPMGRALLNMGMNRAIVVHGFGGLDEASLQGENKLVLIENGELRFSKINISDFNHENISNEKLVVLESDSNEEILNSVLNGSGQKSHKEVVALNTSLVLWAAGIEDDLHSGFNRALLSINQGNPLKKFLLLKNYLSSNE</sequence>
<name>A0A0A1ZLP5_PROMR</name>
<dbReference type="Pfam" id="PF02885">
    <property type="entry name" value="Glycos_trans_3N"/>
    <property type="match status" value="1"/>
</dbReference>
<dbReference type="GO" id="GO:0004048">
    <property type="term" value="F:anthranilate phosphoribosyltransferase activity"/>
    <property type="evidence" value="ECO:0007669"/>
    <property type="project" value="UniProtKB-UniRule"/>
</dbReference>
<dbReference type="OrthoDB" id="9806430at2"/>
<dbReference type="GO" id="GO:0005829">
    <property type="term" value="C:cytosol"/>
    <property type="evidence" value="ECO:0007669"/>
    <property type="project" value="TreeGrafter"/>
</dbReference>
<dbReference type="Pfam" id="PF00591">
    <property type="entry name" value="Glycos_transf_3"/>
    <property type="match status" value="1"/>
</dbReference>
<keyword evidence="2 9" id="KW-0028">Amino-acid biosynthesis</keyword>
<dbReference type="PANTHER" id="PTHR43285">
    <property type="entry name" value="ANTHRANILATE PHOSPHORIBOSYLTRANSFERASE"/>
    <property type="match status" value="1"/>
</dbReference>
<dbReference type="SUPFAM" id="SSF52418">
    <property type="entry name" value="Nucleoside phosphorylase/phosphoribosyltransferase catalytic domain"/>
    <property type="match status" value="1"/>
</dbReference>
<dbReference type="InterPro" id="IPR036320">
    <property type="entry name" value="Glycosyl_Trfase_fam3_N_dom_sf"/>
</dbReference>
<evidence type="ECO:0000256" key="3">
    <source>
        <dbReference type="ARBA" id="ARBA00022676"/>
    </source>
</evidence>
<reference evidence="13" key="1">
    <citation type="journal article" date="2014" name="Sci. Data">
        <title>Genomes of diverse isolates of the marine cyanobacterium Prochlorococcus.</title>
        <authorList>
            <person name="Biller S."/>
            <person name="Berube P."/>
            <person name="Thompson J."/>
            <person name="Kelly L."/>
            <person name="Roggensack S."/>
            <person name="Awad L."/>
            <person name="Roache-Johnson K."/>
            <person name="Ding H."/>
            <person name="Giovannoni S.J."/>
            <person name="Moore L.R."/>
            <person name="Chisholm S.W."/>
        </authorList>
    </citation>
    <scope>NUCLEOTIDE SEQUENCE [LARGE SCALE GENOMIC DNA]</scope>
</reference>
<evidence type="ECO:0000256" key="5">
    <source>
        <dbReference type="ARBA" id="ARBA00022822"/>
    </source>
</evidence>
<evidence type="ECO:0000256" key="4">
    <source>
        <dbReference type="ARBA" id="ARBA00022679"/>
    </source>
</evidence>
<feature type="binding site" evidence="9">
    <location>
        <position position="86"/>
    </location>
    <ligand>
        <name>5-phospho-alpha-D-ribose 1-diphosphate</name>
        <dbReference type="ChEBI" id="CHEBI:58017"/>
    </ligand>
</feature>
<accession>A0A0A1ZLP5</accession>
<dbReference type="SUPFAM" id="SSF47648">
    <property type="entry name" value="Nucleoside phosphorylase/phosphoribosyltransferase N-terminal domain"/>
    <property type="match status" value="1"/>
</dbReference>
<comment type="catalytic activity">
    <reaction evidence="7 9">
        <text>N-(5-phospho-beta-D-ribosyl)anthranilate + diphosphate = 5-phospho-alpha-D-ribose 1-diphosphate + anthranilate</text>
        <dbReference type="Rhea" id="RHEA:11768"/>
        <dbReference type="ChEBI" id="CHEBI:16567"/>
        <dbReference type="ChEBI" id="CHEBI:18277"/>
        <dbReference type="ChEBI" id="CHEBI:33019"/>
        <dbReference type="ChEBI" id="CHEBI:58017"/>
        <dbReference type="EC" id="2.4.2.18"/>
    </reaction>
</comment>
<dbReference type="RefSeq" id="WP_032514313.1">
    <property type="nucleotide sequence ID" value="NZ_JNAJ01000017.1"/>
</dbReference>
<dbReference type="Proteomes" id="UP000030491">
    <property type="component" value="Unassembled WGS sequence"/>
</dbReference>
<evidence type="ECO:0000256" key="8">
    <source>
        <dbReference type="ARBA" id="ARBA00061188"/>
    </source>
</evidence>
<dbReference type="InterPro" id="IPR005940">
    <property type="entry name" value="Anthranilate_Pribosyl_Tfrase"/>
</dbReference>
<feature type="binding site" evidence="9">
    <location>
        <position position="232"/>
    </location>
    <ligand>
        <name>Mg(2+)</name>
        <dbReference type="ChEBI" id="CHEBI:18420"/>
        <label>2</label>
    </ligand>
</feature>
<dbReference type="Gene3D" id="3.40.1030.10">
    <property type="entry name" value="Nucleoside phosphorylase/phosphoribosyltransferase catalytic domain"/>
    <property type="match status" value="1"/>
</dbReference>
<keyword evidence="9" id="KW-0479">Metal-binding</keyword>
<feature type="binding site" evidence="9">
    <location>
        <begin position="114"/>
        <end position="122"/>
    </location>
    <ligand>
        <name>5-phospho-alpha-D-ribose 1-diphosphate</name>
        <dbReference type="ChEBI" id="CHEBI:58017"/>
    </ligand>
</feature>
<evidence type="ECO:0000256" key="1">
    <source>
        <dbReference type="ARBA" id="ARBA00004907"/>
    </source>
</evidence>
<proteinExistence type="inferred from homology"/>
<feature type="binding site" evidence="9">
    <location>
        <position position="86"/>
    </location>
    <ligand>
        <name>anthranilate</name>
        <dbReference type="ChEBI" id="CHEBI:16567"/>
        <label>1</label>
    </ligand>
</feature>
<feature type="binding site" evidence="9">
    <location>
        <begin position="96"/>
        <end position="99"/>
    </location>
    <ligand>
        <name>5-phospho-alpha-D-ribose 1-diphosphate</name>
        <dbReference type="ChEBI" id="CHEBI:58017"/>
    </ligand>
</feature>
<feature type="binding site" evidence="9">
    <location>
        <position position="231"/>
    </location>
    <ligand>
        <name>Mg(2+)</name>
        <dbReference type="ChEBI" id="CHEBI:18420"/>
        <label>2</label>
    </ligand>
</feature>
<feature type="binding site" evidence="9">
    <location>
        <position position="232"/>
    </location>
    <ligand>
        <name>Mg(2+)</name>
        <dbReference type="ChEBI" id="CHEBI:18420"/>
        <label>1</label>
    </ligand>
</feature>
<keyword evidence="5 9" id="KW-0822">Tryptophan biosynthesis</keyword>
<feature type="binding site" evidence="9">
    <location>
        <position position="172"/>
    </location>
    <ligand>
        <name>anthranilate</name>
        <dbReference type="ChEBI" id="CHEBI:16567"/>
        <label>2</label>
    </ligand>
</feature>
<evidence type="ECO:0000256" key="9">
    <source>
        <dbReference type="HAMAP-Rule" id="MF_00211"/>
    </source>
</evidence>
<comment type="similarity">
    <text evidence="9">Belongs to the anthranilate phosphoribosyltransferase family.</text>
</comment>
<feature type="domain" description="Glycosyl transferase family 3 N-terminal" evidence="11">
    <location>
        <begin position="9"/>
        <end position="68"/>
    </location>
</feature>
<dbReference type="InterPro" id="IPR035902">
    <property type="entry name" value="Nuc_phospho_transferase"/>
</dbReference>
<feature type="binding site" evidence="9">
    <location>
        <position position="98"/>
    </location>
    <ligand>
        <name>Mg(2+)</name>
        <dbReference type="ChEBI" id="CHEBI:18420"/>
        <label>1</label>
    </ligand>
</feature>
<comment type="similarity">
    <text evidence="8">In the C-terminal section; belongs to the anthranilate phosphoribosyltransferase family.</text>
</comment>
<dbReference type="GO" id="GO:0000162">
    <property type="term" value="P:L-tryptophan biosynthetic process"/>
    <property type="evidence" value="ECO:0007669"/>
    <property type="project" value="UniProtKB-UniRule"/>
</dbReference>
<evidence type="ECO:0000313" key="13">
    <source>
        <dbReference type="Proteomes" id="UP000030491"/>
    </source>
</evidence>
<dbReference type="GO" id="GO:0000287">
    <property type="term" value="F:magnesium ion binding"/>
    <property type="evidence" value="ECO:0007669"/>
    <property type="project" value="UniProtKB-UniRule"/>
</dbReference>
<feature type="binding site" evidence="9">
    <location>
        <position position="126"/>
    </location>
    <ligand>
        <name>5-phospho-alpha-D-ribose 1-diphosphate</name>
        <dbReference type="ChEBI" id="CHEBI:58017"/>
    </ligand>
</feature>
<feature type="binding site" evidence="9">
    <location>
        <position position="117"/>
    </location>
    <ligand>
        <name>anthranilate</name>
        <dbReference type="ChEBI" id="CHEBI:16567"/>
        <label>1</label>
    </ligand>
</feature>
<evidence type="ECO:0000256" key="7">
    <source>
        <dbReference type="ARBA" id="ARBA00052328"/>
    </source>
</evidence>
<keyword evidence="3 9" id="KW-0328">Glycosyltransferase</keyword>
<dbReference type="InterPro" id="IPR000312">
    <property type="entry name" value="Glycosyl_Trfase_fam3"/>
</dbReference>
<dbReference type="Gene3D" id="1.20.970.10">
    <property type="entry name" value="Transferase, Pyrimidine Nucleoside Phosphorylase, Chain C"/>
    <property type="match status" value="1"/>
</dbReference>
<keyword evidence="4 9" id="KW-0808">Transferase</keyword>
<keyword evidence="6 9" id="KW-0057">Aromatic amino acid biosynthesis</keyword>
<comment type="subunit">
    <text evidence="9">Homodimer.</text>
</comment>
<feature type="domain" description="Glycosyl transferase family 3" evidence="10">
    <location>
        <begin position="81"/>
        <end position="329"/>
    </location>
</feature>
<comment type="pathway">
    <text evidence="1 9">Amino-acid biosynthesis; L-tryptophan biosynthesis; L-tryptophan from chorismate: step 2/5.</text>
</comment>
<comment type="function">
    <text evidence="9">Catalyzes the transfer of the phosphoribosyl group of 5-phosphorylribose-1-pyrophosphate (PRPP) to anthranilate to yield N-(5'-phosphoribosyl)-anthranilate (PRA).</text>
</comment>
<dbReference type="HAMAP" id="MF_00211">
    <property type="entry name" value="TrpD"/>
    <property type="match status" value="1"/>
</dbReference>
<feature type="binding site" evidence="9">
    <location>
        <begin position="89"/>
        <end position="90"/>
    </location>
    <ligand>
        <name>5-phospho-alpha-D-ribose 1-diphosphate</name>
        <dbReference type="ChEBI" id="CHEBI:58017"/>
    </ligand>
</feature>
<comment type="cofactor">
    <cofactor evidence="9">
        <name>Mg(2+)</name>
        <dbReference type="ChEBI" id="CHEBI:18420"/>
    </cofactor>
    <text evidence="9">Binds 2 magnesium ions per monomer.</text>
</comment>
<dbReference type="UniPathway" id="UPA00035">
    <property type="reaction ID" value="UER00041"/>
</dbReference>
<evidence type="ECO:0000259" key="11">
    <source>
        <dbReference type="Pfam" id="PF02885"/>
    </source>
</evidence>
<dbReference type="FunFam" id="3.40.1030.10:FF:000002">
    <property type="entry name" value="Anthranilate phosphoribosyltransferase"/>
    <property type="match status" value="1"/>
</dbReference>
<dbReference type="PANTHER" id="PTHR43285:SF2">
    <property type="entry name" value="ANTHRANILATE PHOSPHORIBOSYLTRANSFERASE"/>
    <property type="match status" value="1"/>
</dbReference>
<dbReference type="EC" id="2.4.2.18" evidence="9"/>
<evidence type="ECO:0000256" key="2">
    <source>
        <dbReference type="ARBA" id="ARBA00022605"/>
    </source>
</evidence>
<organism evidence="12 13">
    <name type="scientific">Prochlorococcus marinus str. MIT 9116</name>
    <dbReference type="NCBI Taxonomy" id="167544"/>
    <lineage>
        <taxon>Bacteria</taxon>
        <taxon>Bacillati</taxon>
        <taxon>Cyanobacteriota</taxon>
        <taxon>Cyanophyceae</taxon>
        <taxon>Synechococcales</taxon>
        <taxon>Prochlorococcaceae</taxon>
        <taxon>Prochlorococcus</taxon>
    </lineage>
</organism>
<evidence type="ECO:0000313" key="12">
    <source>
        <dbReference type="EMBL" id="KGF90350.1"/>
    </source>
</evidence>
<dbReference type="InterPro" id="IPR017459">
    <property type="entry name" value="Glycosyl_Trfase_fam3_N_dom"/>
</dbReference>
<dbReference type="AlphaFoldDB" id="A0A0A1ZLP5"/>
<comment type="caution">
    <text evidence="9">Lacks conserved residue(s) required for the propagation of feature annotation.</text>
</comment>
<dbReference type="NCBIfam" id="TIGR01245">
    <property type="entry name" value="trpD"/>
    <property type="match status" value="1"/>
</dbReference>
<keyword evidence="9" id="KW-0460">Magnesium</keyword>
<evidence type="ECO:0000259" key="10">
    <source>
        <dbReference type="Pfam" id="PF00591"/>
    </source>
</evidence>